<name>A0AAE3WG28_9RHOB</name>
<dbReference type="InterPro" id="IPR029759">
    <property type="entry name" value="GPX_AS"/>
</dbReference>
<organism evidence="7 8">
    <name type="scientific">Marimonas arenosa</name>
    <dbReference type="NCBI Taxonomy" id="1795305"/>
    <lineage>
        <taxon>Bacteria</taxon>
        <taxon>Pseudomonadati</taxon>
        <taxon>Pseudomonadota</taxon>
        <taxon>Alphaproteobacteria</taxon>
        <taxon>Rhodobacterales</taxon>
        <taxon>Paracoccaceae</taxon>
        <taxon>Marimonas</taxon>
    </lineage>
</organism>
<dbReference type="SUPFAM" id="SSF52833">
    <property type="entry name" value="Thioredoxin-like"/>
    <property type="match status" value="1"/>
</dbReference>
<reference evidence="7" key="1">
    <citation type="submission" date="2022-07" db="EMBL/GenBank/DDBJ databases">
        <authorList>
            <person name="Otstavnykh N."/>
            <person name="Isaeva M."/>
            <person name="Bystritskaya E."/>
        </authorList>
    </citation>
    <scope>NUCLEOTIDE SEQUENCE</scope>
    <source>
        <strain evidence="7">KCTC 52189</strain>
    </source>
</reference>
<dbReference type="Pfam" id="PF00255">
    <property type="entry name" value="GSHPx"/>
    <property type="match status" value="1"/>
</dbReference>
<evidence type="ECO:0000256" key="4">
    <source>
        <dbReference type="PIRSR" id="PIRSR000303-1"/>
    </source>
</evidence>
<reference evidence="7" key="2">
    <citation type="submission" date="2023-02" db="EMBL/GenBank/DDBJ databases">
        <title>'Rhodoalgimonas zhirmunskyi' gen. nov., isolated from a red alga.</title>
        <authorList>
            <person name="Nedashkovskaya O.I."/>
            <person name="Otstavnykh N.Y."/>
            <person name="Bystritskaya E.P."/>
            <person name="Balabanova L.A."/>
            <person name="Isaeva M.P."/>
        </authorList>
    </citation>
    <scope>NUCLEOTIDE SEQUENCE</scope>
    <source>
        <strain evidence="7">KCTC 52189</strain>
    </source>
</reference>
<feature type="active site" evidence="4">
    <location>
        <position position="53"/>
    </location>
</feature>
<evidence type="ECO:0000313" key="8">
    <source>
        <dbReference type="Proteomes" id="UP001226762"/>
    </source>
</evidence>
<evidence type="ECO:0000259" key="6">
    <source>
        <dbReference type="PROSITE" id="PS51352"/>
    </source>
</evidence>
<sequence length="173" mass="19116">MFRIFVLSILILLGVQARALELSAPFDSIDGGTLSLAQWQGQPVLVVNTASQCGFTYQYRGLQDLYDRYRDRGLVVLAVPSDDFRQELASNAEVKEFCELQYGIDMPMTGITHVKGARAHPFYKSLRAETGFVPGWNFNKVLIGPDGQVVKTYGSGVKPLSRAITGEIEALLK</sequence>
<evidence type="ECO:0000256" key="3">
    <source>
        <dbReference type="ARBA" id="ARBA00023002"/>
    </source>
</evidence>
<proteinExistence type="inferred from homology"/>
<dbReference type="GO" id="GO:0004601">
    <property type="term" value="F:peroxidase activity"/>
    <property type="evidence" value="ECO:0007669"/>
    <property type="project" value="UniProtKB-KW"/>
</dbReference>
<protein>
    <recommendedName>
        <fullName evidence="5">Glutathione peroxidase</fullName>
    </recommendedName>
</protein>
<dbReference type="PROSITE" id="PS51352">
    <property type="entry name" value="THIOREDOXIN_2"/>
    <property type="match status" value="1"/>
</dbReference>
<dbReference type="InterPro" id="IPR036249">
    <property type="entry name" value="Thioredoxin-like_sf"/>
</dbReference>
<dbReference type="CDD" id="cd00340">
    <property type="entry name" value="GSH_Peroxidase"/>
    <property type="match status" value="1"/>
</dbReference>
<comment type="caution">
    <text evidence="7">The sequence shown here is derived from an EMBL/GenBank/DDBJ whole genome shotgun (WGS) entry which is preliminary data.</text>
</comment>
<dbReference type="Proteomes" id="UP001226762">
    <property type="component" value="Unassembled WGS sequence"/>
</dbReference>
<dbReference type="PIRSF" id="PIRSF000303">
    <property type="entry name" value="Glutathion_perox"/>
    <property type="match status" value="1"/>
</dbReference>
<dbReference type="PROSITE" id="PS00460">
    <property type="entry name" value="GLUTATHIONE_PEROXID_1"/>
    <property type="match status" value="1"/>
</dbReference>
<feature type="domain" description="Thioredoxin" evidence="6">
    <location>
        <begin position="11"/>
        <end position="173"/>
    </location>
</feature>
<dbReference type="AlphaFoldDB" id="A0AAE3WG28"/>
<comment type="similarity">
    <text evidence="1 5">Belongs to the glutathione peroxidase family.</text>
</comment>
<evidence type="ECO:0000256" key="2">
    <source>
        <dbReference type="ARBA" id="ARBA00022559"/>
    </source>
</evidence>
<dbReference type="PROSITE" id="PS51355">
    <property type="entry name" value="GLUTATHIONE_PEROXID_3"/>
    <property type="match status" value="1"/>
</dbReference>
<dbReference type="PANTHER" id="PTHR11592">
    <property type="entry name" value="GLUTATHIONE PEROXIDASE"/>
    <property type="match status" value="1"/>
</dbReference>
<dbReference type="Gene3D" id="3.40.30.10">
    <property type="entry name" value="Glutaredoxin"/>
    <property type="match status" value="1"/>
</dbReference>
<dbReference type="PRINTS" id="PR01011">
    <property type="entry name" value="GLUTPROXDASE"/>
</dbReference>
<keyword evidence="2 5" id="KW-0575">Peroxidase</keyword>
<dbReference type="InterPro" id="IPR013766">
    <property type="entry name" value="Thioredoxin_domain"/>
</dbReference>
<dbReference type="EMBL" id="JANHAX010000004">
    <property type="protein sequence ID" value="MDQ2090988.1"/>
    <property type="molecule type" value="Genomic_DNA"/>
</dbReference>
<accession>A0AAE3WG28</accession>
<keyword evidence="8" id="KW-1185">Reference proteome</keyword>
<evidence type="ECO:0000313" key="7">
    <source>
        <dbReference type="EMBL" id="MDQ2090988.1"/>
    </source>
</evidence>
<keyword evidence="3 5" id="KW-0560">Oxidoreductase</keyword>
<dbReference type="RefSeq" id="WP_306736277.1">
    <property type="nucleotide sequence ID" value="NZ_JANHAX010000004.1"/>
</dbReference>
<evidence type="ECO:0000256" key="5">
    <source>
        <dbReference type="RuleBase" id="RU000499"/>
    </source>
</evidence>
<evidence type="ECO:0000256" key="1">
    <source>
        <dbReference type="ARBA" id="ARBA00006926"/>
    </source>
</evidence>
<dbReference type="GO" id="GO:0034599">
    <property type="term" value="P:cellular response to oxidative stress"/>
    <property type="evidence" value="ECO:0007669"/>
    <property type="project" value="TreeGrafter"/>
</dbReference>
<dbReference type="InterPro" id="IPR000889">
    <property type="entry name" value="Glutathione_peroxidase"/>
</dbReference>
<gene>
    <name evidence="7" type="ORF">NO357_13875</name>
</gene>
<dbReference type="PANTHER" id="PTHR11592:SF78">
    <property type="entry name" value="GLUTATHIONE PEROXIDASE"/>
    <property type="match status" value="1"/>
</dbReference>